<organism evidence="13 14">
    <name type="scientific">Amanita muscaria (strain Koide BX008)</name>
    <dbReference type="NCBI Taxonomy" id="946122"/>
    <lineage>
        <taxon>Eukaryota</taxon>
        <taxon>Fungi</taxon>
        <taxon>Dikarya</taxon>
        <taxon>Basidiomycota</taxon>
        <taxon>Agaricomycotina</taxon>
        <taxon>Agaricomycetes</taxon>
        <taxon>Agaricomycetidae</taxon>
        <taxon>Agaricales</taxon>
        <taxon>Pluteineae</taxon>
        <taxon>Amanitaceae</taxon>
        <taxon>Amanita</taxon>
    </lineage>
</organism>
<dbReference type="PROSITE" id="PS00136">
    <property type="entry name" value="SUBTILASE_ASP"/>
    <property type="match status" value="1"/>
</dbReference>
<keyword evidence="6 8" id="KW-0720">Serine protease</keyword>
<dbReference type="PROSITE" id="PS00137">
    <property type="entry name" value="SUBTILASE_HIS"/>
    <property type="match status" value="1"/>
</dbReference>
<dbReference type="PANTHER" id="PTHR43399">
    <property type="entry name" value="SUBTILISIN-RELATED"/>
    <property type="match status" value="1"/>
</dbReference>
<dbReference type="PROSITE" id="PS00138">
    <property type="entry name" value="SUBTILASE_SER"/>
    <property type="match status" value="1"/>
</dbReference>
<dbReference type="InterPro" id="IPR036852">
    <property type="entry name" value="Peptidase_S8/S53_dom_sf"/>
</dbReference>
<dbReference type="PROSITE" id="PS51892">
    <property type="entry name" value="SUBTILASE"/>
    <property type="match status" value="1"/>
</dbReference>
<dbReference type="GO" id="GO:0004252">
    <property type="term" value="F:serine-type endopeptidase activity"/>
    <property type="evidence" value="ECO:0007669"/>
    <property type="project" value="UniProtKB-UniRule"/>
</dbReference>
<evidence type="ECO:0000256" key="3">
    <source>
        <dbReference type="ARBA" id="ARBA00022670"/>
    </source>
</evidence>
<dbReference type="PRINTS" id="PR00723">
    <property type="entry name" value="SUBTILISIN"/>
</dbReference>
<evidence type="ECO:0000256" key="5">
    <source>
        <dbReference type="ARBA" id="ARBA00022801"/>
    </source>
</evidence>
<evidence type="ECO:0000256" key="4">
    <source>
        <dbReference type="ARBA" id="ARBA00022729"/>
    </source>
</evidence>
<dbReference type="InterPro" id="IPR023828">
    <property type="entry name" value="Peptidase_S8_Ser-AS"/>
</dbReference>
<evidence type="ECO:0000256" key="9">
    <source>
        <dbReference type="RuleBase" id="RU003355"/>
    </source>
</evidence>
<keyword evidence="14" id="KW-1185">Reference proteome</keyword>
<feature type="domain" description="Peptidase S8/S53" evidence="10">
    <location>
        <begin position="82"/>
        <end position="507"/>
    </location>
</feature>
<sequence length="787" mass="82227">MEYDTPDIFSGASVKLENAADVDLIRQTLGVLAARPVTQLLPSQPVNAMPLNVTERAIAAVDTQSSHVMTGVDKLHAKGITGQDIKIGIIDTGVDYTHPALGGGFGPKFKVIGGFDFVGNAYDGTNTPKPGPNPLDQCNLHGTHVAGIIGANPGNAFGISGVAYGAKINAYKVFGCPAKSVSDDIVVAALLRADKDGNDILSLSLGSASGWTESTSAVVASRIAAKAGRTVTIAAGNDGASGAWYTSSPGDGINVISVASVQDTQIPLQTAKVTVNGASRSVLYYSLFPLPVAGTLSIYATSTSTSVSADACSALPSNTPDLSKRLVIIRRGTCTFAEKLKNVADKGAKVALIYDNGSGFSAVSLGQYTAALIQAADGESLVKQFATGTDVEVSFPQTGAVGIYKTPSGGLMSSFSSYGPTNDLFFKPALAAPGGDILSTVPVALGKYALLSGTSMATPFVAGSTALLYQAKGKGVSARTLFQTTAQGVPSARNGGPLQTLTQQGAGLIQVNKAINYVTTVQPSQLTLNDTSHFQGTQQIVVKNTGSSAQSYTVTHVPAGTAITVGRFSIWPNLGPVPLTTQYATVKIQPSSFKLNRLESRTISVQFTPPAGLAPATFPVYSGFIKVAGQSESVQVSYSGVAASLLNKRVLDTTANFFGSPLPYILQPDNTIQKATRTYTFKNNDDPRIYLRLLSGTRLLRLDLVQASNTAKIVGALGFYEYIARNNENAQGNGYWGLALTTPTFNTGRKIPNGTYKMALRALRVTGDPNNDAHYDKWFSPSITIKA</sequence>
<proteinExistence type="inferred from homology"/>
<evidence type="ECO:0000256" key="1">
    <source>
        <dbReference type="ARBA" id="ARBA00011073"/>
    </source>
</evidence>
<dbReference type="InterPro" id="IPR015500">
    <property type="entry name" value="Peptidase_S8_subtilisin-rel"/>
</dbReference>
<dbReference type="AlphaFoldDB" id="A0A0C2XAR7"/>
<dbReference type="InterPro" id="IPR034187">
    <property type="entry name" value="Peptidases_S8_5"/>
</dbReference>
<dbReference type="GO" id="GO:0006508">
    <property type="term" value="P:proteolysis"/>
    <property type="evidence" value="ECO:0007669"/>
    <property type="project" value="UniProtKB-KW"/>
</dbReference>
<comment type="similarity">
    <text evidence="1 8 9">Belongs to the peptidase S8 family.</text>
</comment>
<dbReference type="InterPro" id="IPR003137">
    <property type="entry name" value="PA_domain"/>
</dbReference>
<dbReference type="Gene3D" id="3.40.50.200">
    <property type="entry name" value="Peptidase S8/S53 domain"/>
    <property type="match status" value="1"/>
</dbReference>
<name>A0A0C2XAR7_AMAMK</name>
<dbReference type="InterPro" id="IPR000209">
    <property type="entry name" value="Peptidase_S8/S53_dom"/>
</dbReference>
<evidence type="ECO:0000259" key="10">
    <source>
        <dbReference type="Pfam" id="PF00082"/>
    </source>
</evidence>
<dbReference type="InterPro" id="IPR022398">
    <property type="entry name" value="Peptidase_S8_His-AS"/>
</dbReference>
<feature type="domain" description="C5a peptidase/Subtilisin-like protease SBT2-like Fn3-like" evidence="12">
    <location>
        <begin position="527"/>
        <end position="633"/>
    </location>
</feature>
<dbReference type="CDD" id="cd07489">
    <property type="entry name" value="Peptidases_S8_5"/>
    <property type="match status" value="1"/>
</dbReference>
<feature type="active site" description="Charge relay system" evidence="7 8">
    <location>
        <position position="141"/>
    </location>
</feature>
<keyword evidence="4" id="KW-0732">Signal</keyword>
<keyword evidence="2" id="KW-0964">Secreted</keyword>
<evidence type="ECO:0000256" key="2">
    <source>
        <dbReference type="ARBA" id="ARBA00022525"/>
    </source>
</evidence>
<dbReference type="STRING" id="946122.A0A0C2XAR7"/>
<dbReference type="Pfam" id="PF06280">
    <property type="entry name" value="fn3_5"/>
    <property type="match status" value="1"/>
</dbReference>
<dbReference type="InterPro" id="IPR046450">
    <property type="entry name" value="PA_dom_sf"/>
</dbReference>
<dbReference type="HOGENOM" id="CLU_003559_3_1_1"/>
<dbReference type="Pfam" id="PF02225">
    <property type="entry name" value="PA"/>
    <property type="match status" value="1"/>
</dbReference>
<dbReference type="Proteomes" id="UP000054549">
    <property type="component" value="Unassembled WGS sequence"/>
</dbReference>
<dbReference type="GO" id="GO:0016020">
    <property type="term" value="C:membrane"/>
    <property type="evidence" value="ECO:0007669"/>
    <property type="project" value="InterPro"/>
</dbReference>
<evidence type="ECO:0000256" key="8">
    <source>
        <dbReference type="PROSITE-ProRule" id="PRU01240"/>
    </source>
</evidence>
<evidence type="ECO:0000256" key="6">
    <source>
        <dbReference type="ARBA" id="ARBA00022825"/>
    </source>
</evidence>
<dbReference type="SUPFAM" id="SSF52743">
    <property type="entry name" value="Subtilisin-like"/>
    <property type="match status" value="1"/>
</dbReference>
<dbReference type="CDD" id="cd02124">
    <property type="entry name" value="PA_PoS1_like"/>
    <property type="match status" value="1"/>
</dbReference>
<feature type="active site" description="Charge relay system" evidence="7 8">
    <location>
        <position position="455"/>
    </location>
</feature>
<evidence type="ECO:0000256" key="7">
    <source>
        <dbReference type="PIRSR" id="PIRSR615500-1"/>
    </source>
</evidence>
<gene>
    <name evidence="13" type="ORF">M378DRAFT_388751</name>
</gene>
<dbReference type="InterPro" id="IPR010435">
    <property type="entry name" value="C5a/SBT2-like_Fn3"/>
</dbReference>
<feature type="active site" description="Charge relay system" evidence="7 8">
    <location>
        <position position="91"/>
    </location>
</feature>
<dbReference type="InParanoid" id="A0A0C2XAR7"/>
<protein>
    <recommendedName>
        <fullName evidence="15">Minor extracellular protease vpr</fullName>
    </recommendedName>
</protein>
<keyword evidence="3 8" id="KW-0645">Protease</keyword>
<dbReference type="Pfam" id="PF00082">
    <property type="entry name" value="Peptidase_S8"/>
    <property type="match status" value="1"/>
</dbReference>
<evidence type="ECO:0000259" key="12">
    <source>
        <dbReference type="Pfam" id="PF06280"/>
    </source>
</evidence>
<reference evidence="13 14" key="1">
    <citation type="submission" date="2014-04" db="EMBL/GenBank/DDBJ databases">
        <title>Evolutionary Origins and Diversification of the Mycorrhizal Mutualists.</title>
        <authorList>
            <consortium name="DOE Joint Genome Institute"/>
            <consortium name="Mycorrhizal Genomics Consortium"/>
            <person name="Kohler A."/>
            <person name="Kuo A."/>
            <person name="Nagy L.G."/>
            <person name="Floudas D."/>
            <person name="Copeland A."/>
            <person name="Barry K.W."/>
            <person name="Cichocki N."/>
            <person name="Veneault-Fourrey C."/>
            <person name="LaButti K."/>
            <person name="Lindquist E.A."/>
            <person name="Lipzen A."/>
            <person name="Lundell T."/>
            <person name="Morin E."/>
            <person name="Murat C."/>
            <person name="Riley R."/>
            <person name="Ohm R."/>
            <person name="Sun H."/>
            <person name="Tunlid A."/>
            <person name="Henrissat B."/>
            <person name="Grigoriev I.V."/>
            <person name="Hibbett D.S."/>
            <person name="Martin F."/>
        </authorList>
    </citation>
    <scope>NUCLEOTIDE SEQUENCE [LARGE SCALE GENOMIC DNA]</scope>
    <source>
        <strain evidence="13 14">Koide BX008</strain>
    </source>
</reference>
<dbReference type="Gene3D" id="3.50.30.30">
    <property type="match status" value="1"/>
</dbReference>
<dbReference type="SUPFAM" id="SSF52025">
    <property type="entry name" value="PA domain"/>
    <property type="match status" value="1"/>
</dbReference>
<dbReference type="InterPro" id="IPR051048">
    <property type="entry name" value="Peptidase_S8/S53_subtilisin"/>
</dbReference>
<evidence type="ECO:0000259" key="11">
    <source>
        <dbReference type="Pfam" id="PF02225"/>
    </source>
</evidence>
<feature type="domain" description="PA" evidence="11">
    <location>
        <begin position="308"/>
        <end position="379"/>
    </location>
</feature>
<accession>A0A0C2XAR7</accession>
<evidence type="ECO:0000313" key="14">
    <source>
        <dbReference type="Proteomes" id="UP000054549"/>
    </source>
</evidence>
<evidence type="ECO:0008006" key="15">
    <source>
        <dbReference type="Google" id="ProtNLM"/>
    </source>
</evidence>
<dbReference type="PANTHER" id="PTHR43399:SF4">
    <property type="entry name" value="CELL WALL-ASSOCIATED PROTEASE"/>
    <property type="match status" value="1"/>
</dbReference>
<dbReference type="OrthoDB" id="206201at2759"/>
<dbReference type="EMBL" id="KN818236">
    <property type="protein sequence ID" value="KIL66411.1"/>
    <property type="molecule type" value="Genomic_DNA"/>
</dbReference>
<evidence type="ECO:0000313" key="13">
    <source>
        <dbReference type="EMBL" id="KIL66411.1"/>
    </source>
</evidence>
<keyword evidence="5 8" id="KW-0378">Hydrolase</keyword>
<dbReference type="InterPro" id="IPR023827">
    <property type="entry name" value="Peptidase_S8_Asp-AS"/>
</dbReference>